<dbReference type="AlphaFoldDB" id="A0A3P8S3S1"/>
<accession>A0A3P8S3S1</accession>
<dbReference type="Proteomes" id="UP000265080">
    <property type="component" value="Chromosome 11"/>
</dbReference>
<evidence type="ECO:0000313" key="1">
    <source>
        <dbReference type="Ensembl" id="ENSAPEP00000006881.1"/>
    </source>
</evidence>
<reference evidence="1 2" key="1">
    <citation type="submission" date="2018-03" db="EMBL/GenBank/DDBJ databases">
        <title>Finding Nemo's genes: A chromosome-scale reference assembly of the genome of the orange clownfish Amphiprion percula.</title>
        <authorList>
            <person name="Lehmann R."/>
        </authorList>
    </citation>
    <scope>NUCLEOTIDE SEQUENCE</scope>
</reference>
<organism evidence="1 2">
    <name type="scientific">Amphiprion percula</name>
    <name type="common">Orange clownfish</name>
    <name type="synonym">Lutjanus percula</name>
    <dbReference type="NCBI Taxonomy" id="161767"/>
    <lineage>
        <taxon>Eukaryota</taxon>
        <taxon>Metazoa</taxon>
        <taxon>Chordata</taxon>
        <taxon>Craniata</taxon>
        <taxon>Vertebrata</taxon>
        <taxon>Euteleostomi</taxon>
        <taxon>Actinopterygii</taxon>
        <taxon>Neopterygii</taxon>
        <taxon>Teleostei</taxon>
        <taxon>Neoteleostei</taxon>
        <taxon>Acanthomorphata</taxon>
        <taxon>Ovalentaria</taxon>
        <taxon>Pomacentridae</taxon>
        <taxon>Amphiprion</taxon>
    </lineage>
</organism>
<proteinExistence type="predicted"/>
<dbReference type="OMA" id="TTVYLMF"/>
<name>A0A3P8S3S1_AMPPE</name>
<keyword evidence="2" id="KW-1185">Reference proteome</keyword>
<evidence type="ECO:0000313" key="2">
    <source>
        <dbReference type="Proteomes" id="UP000265080"/>
    </source>
</evidence>
<reference evidence="1" key="3">
    <citation type="submission" date="2025-09" db="UniProtKB">
        <authorList>
            <consortium name="Ensembl"/>
        </authorList>
    </citation>
    <scope>IDENTIFICATION</scope>
</reference>
<dbReference type="Ensembl" id="ENSAPET00000007058.1">
    <property type="protein sequence ID" value="ENSAPEP00000006881.1"/>
    <property type="gene ID" value="ENSAPEG00000004931.1"/>
</dbReference>
<reference evidence="1" key="2">
    <citation type="submission" date="2025-08" db="UniProtKB">
        <authorList>
            <consortium name="Ensembl"/>
        </authorList>
    </citation>
    <scope>IDENTIFICATION</scope>
</reference>
<protein>
    <submittedName>
        <fullName evidence="1">Uncharacterized protein</fullName>
    </submittedName>
</protein>
<sequence>MFNKVTKMSTVTLKAKLKAKKESLNLVSISVPESVCRTLNSQWCRKPHRKLLLMTTVYLMFAKNYLNTPQSYWKKIFLDYWT</sequence>